<evidence type="ECO:0000256" key="1">
    <source>
        <dbReference type="SAM" id="MobiDB-lite"/>
    </source>
</evidence>
<feature type="region of interest" description="Disordered" evidence="1">
    <location>
        <begin position="70"/>
        <end position="106"/>
    </location>
</feature>
<dbReference type="EMBL" id="BRXW01000556">
    <property type="protein sequence ID" value="GMH65921.1"/>
    <property type="molecule type" value="Genomic_DNA"/>
</dbReference>
<keyword evidence="3" id="KW-1185">Reference proteome</keyword>
<sequence>MSALFALQPQVSPEISDEYKRITFDEQNDTPMCDDEDDDEIEIVEVDGERDDEEQQQASAGLMMLMPAGISRHQPSTPQVNITGPCLDEPPGLSSMTFFKRRSKRS</sequence>
<evidence type="ECO:0000313" key="2">
    <source>
        <dbReference type="EMBL" id="GMH65921.1"/>
    </source>
</evidence>
<gene>
    <name evidence="2" type="ORF">TrLO_g8818</name>
</gene>
<evidence type="ECO:0000313" key="3">
    <source>
        <dbReference type="Proteomes" id="UP001165122"/>
    </source>
</evidence>
<protein>
    <submittedName>
        <fullName evidence="2">Uncharacterized protein</fullName>
    </submittedName>
</protein>
<accession>A0A9W7A992</accession>
<reference evidence="3" key="1">
    <citation type="journal article" date="2023" name="Commun. Biol.">
        <title>Genome analysis of Parmales, the sister group of diatoms, reveals the evolutionary specialization of diatoms from phago-mixotrophs to photoautotrophs.</title>
        <authorList>
            <person name="Ban H."/>
            <person name="Sato S."/>
            <person name="Yoshikawa S."/>
            <person name="Yamada K."/>
            <person name="Nakamura Y."/>
            <person name="Ichinomiya M."/>
            <person name="Sato N."/>
            <person name="Blanc-Mathieu R."/>
            <person name="Endo H."/>
            <person name="Kuwata A."/>
            <person name="Ogata H."/>
        </authorList>
    </citation>
    <scope>NUCLEOTIDE SEQUENCE [LARGE SCALE GENOMIC DNA]</scope>
    <source>
        <strain evidence="3">NIES 3700</strain>
    </source>
</reference>
<name>A0A9W7A992_9STRA</name>
<dbReference type="Proteomes" id="UP001165122">
    <property type="component" value="Unassembled WGS sequence"/>
</dbReference>
<feature type="compositionally biased region" description="Polar residues" evidence="1">
    <location>
        <begin position="73"/>
        <end position="82"/>
    </location>
</feature>
<comment type="caution">
    <text evidence="2">The sequence shown here is derived from an EMBL/GenBank/DDBJ whole genome shotgun (WGS) entry which is preliminary data.</text>
</comment>
<proteinExistence type="predicted"/>
<dbReference type="AlphaFoldDB" id="A0A9W7A992"/>
<organism evidence="2 3">
    <name type="scientific">Triparma laevis f. longispina</name>
    <dbReference type="NCBI Taxonomy" id="1714387"/>
    <lineage>
        <taxon>Eukaryota</taxon>
        <taxon>Sar</taxon>
        <taxon>Stramenopiles</taxon>
        <taxon>Ochrophyta</taxon>
        <taxon>Bolidophyceae</taxon>
        <taxon>Parmales</taxon>
        <taxon>Triparmaceae</taxon>
        <taxon>Triparma</taxon>
    </lineage>
</organism>